<organism evidence="2 3">
    <name type="scientific">Acidipila rosea</name>
    <dbReference type="NCBI Taxonomy" id="768535"/>
    <lineage>
        <taxon>Bacteria</taxon>
        <taxon>Pseudomonadati</taxon>
        <taxon>Acidobacteriota</taxon>
        <taxon>Terriglobia</taxon>
        <taxon>Terriglobales</taxon>
        <taxon>Acidobacteriaceae</taxon>
        <taxon>Acidipila</taxon>
    </lineage>
</organism>
<comment type="caution">
    <text evidence="2">The sequence shown here is derived from an EMBL/GenBank/DDBJ whole genome shotgun (WGS) entry which is preliminary data.</text>
</comment>
<evidence type="ECO:0000313" key="3">
    <source>
        <dbReference type="Proteomes" id="UP000295210"/>
    </source>
</evidence>
<evidence type="ECO:0000256" key="1">
    <source>
        <dbReference type="SAM" id="SignalP"/>
    </source>
</evidence>
<name>A0A4R1L422_9BACT</name>
<evidence type="ECO:0000313" key="2">
    <source>
        <dbReference type="EMBL" id="TCK71780.1"/>
    </source>
</evidence>
<protein>
    <submittedName>
        <fullName evidence="2">Uncharacterized protein DUF3108</fullName>
    </submittedName>
</protein>
<keyword evidence="3" id="KW-1185">Reference proteome</keyword>
<feature type="chain" id="PRO_5020271705" evidence="1">
    <location>
        <begin position="19"/>
        <end position="259"/>
    </location>
</feature>
<gene>
    <name evidence="2" type="ORF">C7378_3070</name>
</gene>
<feature type="signal peptide" evidence="1">
    <location>
        <begin position="1"/>
        <end position="18"/>
    </location>
</feature>
<keyword evidence="1" id="KW-0732">Signal</keyword>
<dbReference type="AlphaFoldDB" id="A0A4R1L422"/>
<dbReference type="Gene3D" id="2.40.360.20">
    <property type="match status" value="1"/>
</dbReference>
<accession>A0A4R1L422</accession>
<dbReference type="Proteomes" id="UP000295210">
    <property type="component" value="Unassembled WGS sequence"/>
</dbReference>
<sequence length="259" mass="28825">MILNGRWLSIALGSALIAAVPAQTPQKLPQLTPPRSGYSFPQRQTLNYTVDWRVFPAGTTTLHVEQDGQLERITASADSIGAVNLLYRVSDRFQSSFDRTTGCSTGFSKQLIEGRRQVNSSLKFDYAHGKALFEDHNLVSNISRHQEWGIPGCVSDLLSATFYAASQPLVVGQSFSMPVSDAMRTVAVTMKVEGREEVRVPAGTFQTLRVQPTAAAGVVKNRGDIWIWYTDDERHMPVQMRARLFWGTITFRLTSAEQK</sequence>
<reference evidence="2 3" key="1">
    <citation type="submission" date="2019-03" db="EMBL/GenBank/DDBJ databases">
        <title>Genomic Encyclopedia of Type Strains, Phase IV (KMG-IV): sequencing the most valuable type-strain genomes for metagenomic binning, comparative biology and taxonomic classification.</title>
        <authorList>
            <person name="Goeker M."/>
        </authorList>
    </citation>
    <scope>NUCLEOTIDE SEQUENCE [LARGE SCALE GENOMIC DNA]</scope>
    <source>
        <strain evidence="2 3">DSM 103428</strain>
    </source>
</reference>
<dbReference type="RefSeq" id="WP_243648287.1">
    <property type="nucleotide sequence ID" value="NZ_SMGK01000005.1"/>
</dbReference>
<dbReference type="EMBL" id="SMGK01000005">
    <property type="protein sequence ID" value="TCK71780.1"/>
    <property type="molecule type" value="Genomic_DNA"/>
</dbReference>
<proteinExistence type="predicted"/>
<dbReference type="Pfam" id="PF11306">
    <property type="entry name" value="DUF3108"/>
    <property type="match status" value="1"/>
</dbReference>
<dbReference type="InterPro" id="IPR021457">
    <property type="entry name" value="DUF3108"/>
</dbReference>